<dbReference type="AlphaFoldDB" id="A0A255Z0V6"/>
<feature type="coiled-coil region" evidence="1">
    <location>
        <begin position="47"/>
        <end position="74"/>
    </location>
</feature>
<dbReference type="RefSeq" id="WP_094415584.1">
    <property type="nucleotide sequence ID" value="NZ_NOXV01000286.1"/>
</dbReference>
<protein>
    <submittedName>
        <fullName evidence="2">Uncharacterized protein</fullName>
    </submittedName>
</protein>
<evidence type="ECO:0000313" key="3">
    <source>
        <dbReference type="Proteomes" id="UP000216605"/>
    </source>
</evidence>
<dbReference type="EMBL" id="NOXV01000286">
    <property type="protein sequence ID" value="OYQ35133.1"/>
    <property type="molecule type" value="Genomic_DNA"/>
</dbReference>
<organism evidence="2 3">
    <name type="scientific">Flavobacterium cyanobacteriorum</name>
    <dbReference type="NCBI Taxonomy" id="2022802"/>
    <lineage>
        <taxon>Bacteria</taxon>
        <taxon>Pseudomonadati</taxon>
        <taxon>Bacteroidota</taxon>
        <taxon>Flavobacteriia</taxon>
        <taxon>Flavobacteriales</taxon>
        <taxon>Flavobacteriaceae</taxon>
        <taxon>Flavobacterium</taxon>
    </lineage>
</organism>
<sequence length="81" mass="9401">MKTVVRYLSKISGLIDLTVSRVYHNLDFENSLPGRNIEEILENPHDKLELEKAIEKLKQNKNQEYEDVKLSNNETLTISIS</sequence>
<evidence type="ECO:0000313" key="2">
    <source>
        <dbReference type="EMBL" id="OYQ35133.1"/>
    </source>
</evidence>
<gene>
    <name evidence="2" type="ORF">CHU92_11180</name>
</gene>
<keyword evidence="3" id="KW-1185">Reference proteome</keyword>
<name>A0A255Z0V6_9FLAO</name>
<reference evidence="2 3" key="1">
    <citation type="submission" date="2017-07" db="EMBL/GenBank/DDBJ databases">
        <title>Flavobacterium cyanobacteriorum sp. nov., isolated from cyanobacterial aggregates in a eutrophic lake.</title>
        <authorList>
            <person name="Cai H."/>
        </authorList>
    </citation>
    <scope>NUCLEOTIDE SEQUENCE [LARGE SCALE GENOMIC DNA]</scope>
    <source>
        <strain evidence="2 3">TH021</strain>
    </source>
</reference>
<accession>A0A255Z0V6</accession>
<evidence type="ECO:0000256" key="1">
    <source>
        <dbReference type="SAM" id="Coils"/>
    </source>
</evidence>
<keyword evidence="1" id="KW-0175">Coiled coil</keyword>
<proteinExistence type="predicted"/>
<comment type="caution">
    <text evidence="2">The sequence shown here is derived from an EMBL/GenBank/DDBJ whole genome shotgun (WGS) entry which is preliminary data.</text>
</comment>
<dbReference type="OrthoDB" id="9978980at2"/>
<dbReference type="Proteomes" id="UP000216605">
    <property type="component" value="Unassembled WGS sequence"/>
</dbReference>